<dbReference type="Pfam" id="PF13487">
    <property type="entry name" value="HD_5"/>
    <property type="match status" value="1"/>
</dbReference>
<evidence type="ECO:0000256" key="1">
    <source>
        <dbReference type="PROSITE-ProRule" id="PRU00169"/>
    </source>
</evidence>
<dbReference type="SMART" id="SM00448">
    <property type="entry name" value="REC"/>
    <property type="match status" value="1"/>
</dbReference>
<dbReference type="SUPFAM" id="SSF109604">
    <property type="entry name" value="HD-domain/PDEase-like"/>
    <property type="match status" value="1"/>
</dbReference>
<dbReference type="SMART" id="SM00471">
    <property type="entry name" value="HDc"/>
    <property type="match status" value="1"/>
</dbReference>
<keyword evidence="1" id="KW-0597">Phosphoprotein</keyword>
<keyword evidence="5" id="KW-1185">Reference proteome</keyword>
<dbReference type="Gene3D" id="1.10.3210.10">
    <property type="entry name" value="Hypothetical protein af1432"/>
    <property type="match status" value="1"/>
</dbReference>
<gene>
    <name evidence="4" type="ORF">ACFO6X_03645</name>
</gene>
<dbReference type="InterPro" id="IPR003607">
    <property type="entry name" value="HD/PDEase_dom"/>
</dbReference>
<sequence length="360" mass="40536">MPEKRQIVLVVDDTPENIEILRQLLRTDYTIHAAISGEKGLEIARKLPQPDIILLDIMMPGIDGYEVCRQLKHDPTTAHIPVVFISALDQVGHETLGLELGAVDYIRKPFEPVLVKARVRNHLVLKRYEQQLEELVRARTAELALTQQITIEALANLAEFRDNETGGHIKRTQNYVRALTQHLSHHGPYQHLLDPVSVEMLYRCAPLHDIGKVAIRDVVLLKPGRLTPEEFEEMKQHVIYGAKALEVAEGTQSESVFLQCARQIILGHHERWDGKGYPQGLKGSEIPLPGRIMAVADVYDALISRRVYKPAYSHTKATEIIVEGSGSHFDPVVVDAFIALGDEFRMIALTHADEGMETWI</sequence>
<proteinExistence type="predicted"/>
<feature type="modified residue" description="4-aspartylphosphate" evidence="1">
    <location>
        <position position="56"/>
    </location>
</feature>
<dbReference type="PROSITE" id="PS51832">
    <property type="entry name" value="HD_GYP"/>
    <property type="match status" value="1"/>
</dbReference>
<dbReference type="InterPro" id="IPR001789">
    <property type="entry name" value="Sig_transdc_resp-reg_receiver"/>
</dbReference>
<accession>A0ABV9QA47</accession>
<dbReference type="InterPro" id="IPR011006">
    <property type="entry name" value="CheY-like_superfamily"/>
</dbReference>
<evidence type="ECO:0000313" key="4">
    <source>
        <dbReference type="EMBL" id="MFC4788080.1"/>
    </source>
</evidence>
<dbReference type="SUPFAM" id="SSF52172">
    <property type="entry name" value="CheY-like"/>
    <property type="match status" value="1"/>
</dbReference>
<feature type="domain" description="HD-GYP" evidence="3">
    <location>
        <begin position="143"/>
        <end position="353"/>
    </location>
</feature>
<evidence type="ECO:0000259" key="3">
    <source>
        <dbReference type="PROSITE" id="PS51832"/>
    </source>
</evidence>
<dbReference type="EMBL" id="JBHSHJ010000002">
    <property type="protein sequence ID" value="MFC4788080.1"/>
    <property type="molecule type" value="Genomic_DNA"/>
</dbReference>
<dbReference type="InterPro" id="IPR037522">
    <property type="entry name" value="HD_GYP_dom"/>
</dbReference>
<dbReference type="Gene3D" id="3.40.50.2300">
    <property type="match status" value="1"/>
</dbReference>
<dbReference type="RefSeq" id="WP_382430153.1">
    <property type="nucleotide sequence ID" value="NZ_JBHSHJ010000002.1"/>
</dbReference>
<comment type="caution">
    <text evidence="4">The sequence shown here is derived from an EMBL/GenBank/DDBJ whole genome shotgun (WGS) entry which is preliminary data.</text>
</comment>
<dbReference type="PANTHER" id="PTHR45228">
    <property type="entry name" value="CYCLIC DI-GMP PHOSPHODIESTERASE TM_0186-RELATED"/>
    <property type="match status" value="1"/>
</dbReference>
<protein>
    <submittedName>
        <fullName evidence="4">Two-component system response regulator</fullName>
    </submittedName>
</protein>
<evidence type="ECO:0000313" key="5">
    <source>
        <dbReference type="Proteomes" id="UP001596001"/>
    </source>
</evidence>
<organism evidence="4 5">
    <name type="scientific">Giesbergeria sinuosa</name>
    <dbReference type="NCBI Taxonomy" id="80883"/>
    <lineage>
        <taxon>Bacteria</taxon>
        <taxon>Pseudomonadati</taxon>
        <taxon>Pseudomonadota</taxon>
        <taxon>Betaproteobacteria</taxon>
        <taxon>Burkholderiales</taxon>
        <taxon>Comamonadaceae</taxon>
        <taxon>Giesbergeria</taxon>
    </lineage>
</organism>
<dbReference type="Proteomes" id="UP001596001">
    <property type="component" value="Unassembled WGS sequence"/>
</dbReference>
<dbReference type="CDD" id="cd00077">
    <property type="entry name" value="HDc"/>
    <property type="match status" value="1"/>
</dbReference>
<evidence type="ECO:0000259" key="2">
    <source>
        <dbReference type="PROSITE" id="PS50110"/>
    </source>
</evidence>
<dbReference type="CDD" id="cd19920">
    <property type="entry name" value="REC_PA4781-like"/>
    <property type="match status" value="1"/>
</dbReference>
<dbReference type="Pfam" id="PF00072">
    <property type="entry name" value="Response_reg"/>
    <property type="match status" value="1"/>
</dbReference>
<dbReference type="InterPro" id="IPR052020">
    <property type="entry name" value="Cyclic_di-GMP/3'3'-cGAMP_PDE"/>
</dbReference>
<dbReference type="PROSITE" id="PS50110">
    <property type="entry name" value="RESPONSE_REGULATORY"/>
    <property type="match status" value="1"/>
</dbReference>
<feature type="domain" description="Response regulatory" evidence="2">
    <location>
        <begin position="7"/>
        <end position="123"/>
    </location>
</feature>
<reference evidence="5" key="1">
    <citation type="journal article" date="2019" name="Int. J. Syst. Evol. Microbiol.">
        <title>The Global Catalogue of Microorganisms (GCM) 10K type strain sequencing project: providing services to taxonomists for standard genome sequencing and annotation.</title>
        <authorList>
            <consortium name="The Broad Institute Genomics Platform"/>
            <consortium name="The Broad Institute Genome Sequencing Center for Infectious Disease"/>
            <person name="Wu L."/>
            <person name="Ma J."/>
        </authorList>
    </citation>
    <scope>NUCLEOTIDE SEQUENCE [LARGE SCALE GENOMIC DNA]</scope>
    <source>
        <strain evidence="5">CCUG 49452</strain>
    </source>
</reference>
<dbReference type="PANTHER" id="PTHR45228:SF5">
    <property type="entry name" value="CYCLIC DI-GMP PHOSPHODIESTERASE VC_1348-RELATED"/>
    <property type="match status" value="1"/>
</dbReference>
<name>A0ABV9QA47_9BURK</name>